<dbReference type="EMBL" id="ML210165">
    <property type="protein sequence ID" value="TFK27428.1"/>
    <property type="molecule type" value="Genomic_DNA"/>
</dbReference>
<dbReference type="AlphaFoldDB" id="A0A5C3L424"/>
<feature type="region of interest" description="Disordered" evidence="1">
    <location>
        <begin position="212"/>
        <end position="237"/>
    </location>
</feature>
<proteinExistence type="predicted"/>
<dbReference type="Proteomes" id="UP000307440">
    <property type="component" value="Unassembled WGS sequence"/>
</dbReference>
<feature type="compositionally biased region" description="Gly residues" evidence="1">
    <location>
        <begin position="226"/>
        <end position="237"/>
    </location>
</feature>
<evidence type="ECO:0000313" key="4">
    <source>
        <dbReference type="Proteomes" id="UP000307440"/>
    </source>
</evidence>
<dbReference type="InterPro" id="IPR046528">
    <property type="entry name" value="DUF6593"/>
</dbReference>
<evidence type="ECO:0000256" key="1">
    <source>
        <dbReference type="SAM" id="MobiDB-lite"/>
    </source>
</evidence>
<reference evidence="3 4" key="1">
    <citation type="journal article" date="2019" name="Nat. Ecol. Evol.">
        <title>Megaphylogeny resolves global patterns of mushroom evolution.</title>
        <authorList>
            <person name="Varga T."/>
            <person name="Krizsan K."/>
            <person name="Foldi C."/>
            <person name="Dima B."/>
            <person name="Sanchez-Garcia M."/>
            <person name="Sanchez-Ramirez S."/>
            <person name="Szollosi G.J."/>
            <person name="Szarkandi J.G."/>
            <person name="Papp V."/>
            <person name="Albert L."/>
            <person name="Andreopoulos W."/>
            <person name="Angelini C."/>
            <person name="Antonin V."/>
            <person name="Barry K.W."/>
            <person name="Bougher N.L."/>
            <person name="Buchanan P."/>
            <person name="Buyck B."/>
            <person name="Bense V."/>
            <person name="Catcheside P."/>
            <person name="Chovatia M."/>
            <person name="Cooper J."/>
            <person name="Damon W."/>
            <person name="Desjardin D."/>
            <person name="Finy P."/>
            <person name="Geml J."/>
            <person name="Haridas S."/>
            <person name="Hughes K."/>
            <person name="Justo A."/>
            <person name="Karasinski D."/>
            <person name="Kautmanova I."/>
            <person name="Kiss B."/>
            <person name="Kocsube S."/>
            <person name="Kotiranta H."/>
            <person name="LaButti K.M."/>
            <person name="Lechner B.E."/>
            <person name="Liimatainen K."/>
            <person name="Lipzen A."/>
            <person name="Lukacs Z."/>
            <person name="Mihaltcheva S."/>
            <person name="Morgado L.N."/>
            <person name="Niskanen T."/>
            <person name="Noordeloos M.E."/>
            <person name="Ohm R.A."/>
            <person name="Ortiz-Santana B."/>
            <person name="Ovrebo C."/>
            <person name="Racz N."/>
            <person name="Riley R."/>
            <person name="Savchenko A."/>
            <person name="Shiryaev A."/>
            <person name="Soop K."/>
            <person name="Spirin V."/>
            <person name="Szebenyi C."/>
            <person name="Tomsovsky M."/>
            <person name="Tulloss R.E."/>
            <person name="Uehling J."/>
            <person name="Grigoriev I.V."/>
            <person name="Vagvolgyi C."/>
            <person name="Papp T."/>
            <person name="Martin F.M."/>
            <person name="Miettinen O."/>
            <person name="Hibbett D.S."/>
            <person name="Nagy L.G."/>
        </authorList>
    </citation>
    <scope>NUCLEOTIDE SEQUENCE [LARGE SCALE GENOMIC DNA]</scope>
    <source>
        <strain evidence="3 4">CBS 121175</strain>
    </source>
</reference>
<sequence>MSTSSLLNHPYNYSTMIDLLFIHDDFDNTLVVTLDGRAQYEMTTPLFPDKPRITLVRQLYDAHPKVAAGNALDASLKGGTGRTIAEIQWKVLDHPTIIRSKLLASDKADGSVRARRFLQRRHRFSPCSYFVGDDGVDYRWKVTKGVGCALMRMDTRVEIAASARTFIQEGLYAGEVKPLLQINPDTSLDLDLLIMSFLIVENKRKSKWRERYDGTYKHGPDDDPGDGGSGGDMMGEA</sequence>
<feature type="compositionally biased region" description="Basic and acidic residues" evidence="1">
    <location>
        <begin position="212"/>
        <end position="221"/>
    </location>
</feature>
<name>A0A5C3L424_COPMA</name>
<evidence type="ECO:0000313" key="3">
    <source>
        <dbReference type="EMBL" id="TFK27428.1"/>
    </source>
</evidence>
<organism evidence="3 4">
    <name type="scientific">Coprinopsis marcescibilis</name>
    <name type="common">Agaric fungus</name>
    <name type="synonym">Psathyrella marcescibilis</name>
    <dbReference type="NCBI Taxonomy" id="230819"/>
    <lineage>
        <taxon>Eukaryota</taxon>
        <taxon>Fungi</taxon>
        <taxon>Dikarya</taxon>
        <taxon>Basidiomycota</taxon>
        <taxon>Agaricomycotina</taxon>
        <taxon>Agaricomycetes</taxon>
        <taxon>Agaricomycetidae</taxon>
        <taxon>Agaricales</taxon>
        <taxon>Agaricineae</taxon>
        <taxon>Psathyrellaceae</taxon>
        <taxon>Coprinopsis</taxon>
    </lineage>
</organism>
<gene>
    <name evidence="3" type="ORF">FA15DRAFT_212970</name>
</gene>
<keyword evidence="4" id="KW-1185">Reference proteome</keyword>
<dbReference type="Pfam" id="PF20236">
    <property type="entry name" value="DUF6593"/>
    <property type="match status" value="1"/>
</dbReference>
<accession>A0A5C3L424</accession>
<evidence type="ECO:0000259" key="2">
    <source>
        <dbReference type="Pfam" id="PF20236"/>
    </source>
</evidence>
<dbReference type="OrthoDB" id="3054751at2759"/>
<feature type="domain" description="DUF6593" evidence="2">
    <location>
        <begin position="24"/>
        <end position="205"/>
    </location>
</feature>
<protein>
    <recommendedName>
        <fullName evidence="2">DUF6593 domain-containing protein</fullName>
    </recommendedName>
</protein>